<proteinExistence type="predicted"/>
<gene>
    <name evidence="1" type="ORF">ALC57_04173</name>
</gene>
<keyword evidence="2" id="KW-1185">Reference proteome</keyword>
<dbReference type="EMBL" id="KQ979039">
    <property type="protein sequence ID" value="KYN23300.1"/>
    <property type="molecule type" value="Genomic_DNA"/>
</dbReference>
<protein>
    <submittedName>
        <fullName evidence="1">Uncharacterized protein</fullName>
    </submittedName>
</protein>
<dbReference type="AlphaFoldDB" id="A0A195EDJ8"/>
<evidence type="ECO:0000313" key="2">
    <source>
        <dbReference type="Proteomes" id="UP000078492"/>
    </source>
</evidence>
<evidence type="ECO:0000313" key="1">
    <source>
        <dbReference type="EMBL" id="KYN23300.1"/>
    </source>
</evidence>
<reference evidence="1 2" key="1">
    <citation type="submission" date="2015-09" db="EMBL/GenBank/DDBJ databases">
        <title>Trachymyrmex cornetzi WGS genome.</title>
        <authorList>
            <person name="Nygaard S."/>
            <person name="Hu H."/>
            <person name="Boomsma J."/>
            <person name="Zhang G."/>
        </authorList>
    </citation>
    <scope>NUCLEOTIDE SEQUENCE [LARGE SCALE GENOMIC DNA]</scope>
    <source>
        <strain evidence="1">Tcor2-1</strain>
        <tissue evidence="1">Whole body</tissue>
    </source>
</reference>
<dbReference type="Proteomes" id="UP000078492">
    <property type="component" value="Unassembled WGS sequence"/>
</dbReference>
<accession>A0A195EDJ8</accession>
<name>A0A195EDJ8_9HYME</name>
<organism evidence="1 2">
    <name type="scientific">Trachymyrmex cornetzi</name>
    <dbReference type="NCBI Taxonomy" id="471704"/>
    <lineage>
        <taxon>Eukaryota</taxon>
        <taxon>Metazoa</taxon>
        <taxon>Ecdysozoa</taxon>
        <taxon>Arthropoda</taxon>
        <taxon>Hexapoda</taxon>
        <taxon>Insecta</taxon>
        <taxon>Pterygota</taxon>
        <taxon>Neoptera</taxon>
        <taxon>Endopterygota</taxon>
        <taxon>Hymenoptera</taxon>
        <taxon>Apocrita</taxon>
        <taxon>Aculeata</taxon>
        <taxon>Formicoidea</taxon>
        <taxon>Formicidae</taxon>
        <taxon>Myrmicinae</taxon>
        <taxon>Trachymyrmex</taxon>
    </lineage>
</organism>
<sequence>MLRRGYLNFLMASLGEYHEEMIRGAQPRAFSCDAECRGFYIRILSYTMTAIQRYGDIVIRFDNLHEFFNVKHSPYVKPAARKFLEVVGNLPVNAIMFTNL</sequence>